<organism evidence="2 3">
    <name type="scientific">Eumeta variegata</name>
    <name type="common">Bagworm moth</name>
    <name type="synonym">Eumeta japonica</name>
    <dbReference type="NCBI Taxonomy" id="151549"/>
    <lineage>
        <taxon>Eukaryota</taxon>
        <taxon>Metazoa</taxon>
        <taxon>Ecdysozoa</taxon>
        <taxon>Arthropoda</taxon>
        <taxon>Hexapoda</taxon>
        <taxon>Insecta</taxon>
        <taxon>Pterygota</taxon>
        <taxon>Neoptera</taxon>
        <taxon>Endopterygota</taxon>
        <taxon>Lepidoptera</taxon>
        <taxon>Glossata</taxon>
        <taxon>Ditrysia</taxon>
        <taxon>Tineoidea</taxon>
        <taxon>Psychidae</taxon>
        <taxon>Oiketicinae</taxon>
        <taxon>Eumeta</taxon>
    </lineage>
</organism>
<dbReference type="AlphaFoldDB" id="A0A4C1W1Y8"/>
<dbReference type="EMBL" id="BGZK01000447">
    <property type="protein sequence ID" value="GBP44137.1"/>
    <property type="molecule type" value="Genomic_DNA"/>
</dbReference>
<evidence type="ECO:0000313" key="2">
    <source>
        <dbReference type="EMBL" id="GBP44137.1"/>
    </source>
</evidence>
<accession>A0A4C1W1Y8</accession>
<proteinExistence type="predicted"/>
<reference evidence="2 3" key="1">
    <citation type="journal article" date="2019" name="Commun. Biol.">
        <title>The bagworm genome reveals a unique fibroin gene that provides high tensile strength.</title>
        <authorList>
            <person name="Kono N."/>
            <person name="Nakamura H."/>
            <person name="Ohtoshi R."/>
            <person name="Tomita M."/>
            <person name="Numata K."/>
            <person name="Arakawa K."/>
        </authorList>
    </citation>
    <scope>NUCLEOTIDE SEQUENCE [LARGE SCALE GENOMIC DNA]</scope>
</reference>
<feature type="region of interest" description="Disordered" evidence="1">
    <location>
        <begin position="1"/>
        <end position="83"/>
    </location>
</feature>
<comment type="caution">
    <text evidence="2">The sequence shown here is derived from an EMBL/GenBank/DDBJ whole genome shotgun (WGS) entry which is preliminary data.</text>
</comment>
<dbReference type="Proteomes" id="UP000299102">
    <property type="component" value="Unassembled WGS sequence"/>
</dbReference>
<feature type="compositionally biased region" description="Basic and acidic residues" evidence="1">
    <location>
        <begin position="45"/>
        <end position="74"/>
    </location>
</feature>
<evidence type="ECO:0000256" key="1">
    <source>
        <dbReference type="SAM" id="MobiDB-lite"/>
    </source>
</evidence>
<keyword evidence="3" id="KW-1185">Reference proteome</keyword>
<sequence length="118" mass="13111">MRRAASARGAFSTNVSRRKPLESSGSVVKNLTIKPVGLGFPSDNKQIDKRYDPSRPKSIRDLDRSRTDREDGPGRPESPWSFRRRGRRCITAFPRRAVGRHDRMSSPGGFGAVVVGCV</sequence>
<evidence type="ECO:0000313" key="3">
    <source>
        <dbReference type="Proteomes" id="UP000299102"/>
    </source>
</evidence>
<gene>
    <name evidence="2" type="ORF">EVAR_81458_1</name>
</gene>
<name>A0A4C1W1Y8_EUMVA</name>
<protein>
    <submittedName>
        <fullName evidence="2">Uncharacterized protein</fullName>
    </submittedName>
</protein>